<protein>
    <submittedName>
        <fullName evidence="1">PorP/SprF family type IX secretion system membrane protein</fullName>
    </submittedName>
</protein>
<keyword evidence="2" id="KW-1185">Reference proteome</keyword>
<sequence length="323" mass="35831">MHLNKLLIRTLILGLTILSLQVMGQQDPQFTQYMFSKPFHNPAAVGMTSTDAEALLIHRTQWLGYEGTFDDNGTLNTQLFSLSAPIASKRLGVGFHVIHDDVGLMSNLEAQFSVSYYVPVKKGTLSFGLRGGVYDRSINTSRLRFVNENDPFFTSGLPLNSIVPDISAGIYFQHEKLYAGVAAKHLLPSEFIGGKDSPFSSLKMAFNGMFGMSFDVTNNIVLQPSVLVKSDLSNFTFDANLIANLQEWIYVGAGVREIESLNVLAGVYVLKNRKLHIGYAFDYTLRDQVAKAPTSHEILLSFGFNSFGSKTPSAIRTPRYRHD</sequence>
<dbReference type="Pfam" id="PF11751">
    <property type="entry name" value="PorP_SprF"/>
    <property type="match status" value="1"/>
</dbReference>
<dbReference type="InterPro" id="IPR019861">
    <property type="entry name" value="PorP/SprF_Bacteroidetes"/>
</dbReference>
<evidence type="ECO:0000313" key="1">
    <source>
        <dbReference type="EMBL" id="QWG01953.1"/>
    </source>
</evidence>
<reference evidence="1 2" key="1">
    <citation type="submission" date="2021-05" db="EMBL/GenBank/DDBJ databases">
        <title>Comparative genomic studies on the polysaccharide-degrading batcterial strains of the Flammeovirga genus.</title>
        <authorList>
            <person name="Zewei F."/>
            <person name="Zheng Z."/>
            <person name="Yu L."/>
            <person name="Ruyue G."/>
            <person name="Yanhong M."/>
            <person name="Yuanyuan C."/>
            <person name="Jingyan G."/>
            <person name="Wenjun H."/>
        </authorList>
    </citation>
    <scope>NUCLEOTIDE SEQUENCE [LARGE SCALE GENOMIC DNA]</scope>
    <source>
        <strain evidence="1 2">NBRC:100898</strain>
    </source>
</reference>
<dbReference type="Proteomes" id="UP000678679">
    <property type="component" value="Chromosome 1"/>
</dbReference>
<evidence type="ECO:0000313" key="2">
    <source>
        <dbReference type="Proteomes" id="UP000678679"/>
    </source>
</evidence>
<name>A0AAX1N7S7_9BACT</name>
<dbReference type="KEGG" id="fya:KMW28_20335"/>
<dbReference type="RefSeq" id="WP_169666399.1">
    <property type="nucleotide sequence ID" value="NZ_CP076132.1"/>
</dbReference>
<dbReference type="AlphaFoldDB" id="A0AAX1N7S7"/>
<accession>A0AAX1N7S7</accession>
<dbReference type="NCBIfam" id="TIGR03519">
    <property type="entry name" value="T9SS_PorP_fam"/>
    <property type="match status" value="1"/>
</dbReference>
<gene>
    <name evidence="1" type="ORF">KMW28_20335</name>
</gene>
<dbReference type="EMBL" id="CP076132">
    <property type="protein sequence ID" value="QWG01953.1"/>
    <property type="molecule type" value="Genomic_DNA"/>
</dbReference>
<organism evidence="1 2">
    <name type="scientific">Flammeovirga yaeyamensis</name>
    <dbReference type="NCBI Taxonomy" id="367791"/>
    <lineage>
        <taxon>Bacteria</taxon>
        <taxon>Pseudomonadati</taxon>
        <taxon>Bacteroidota</taxon>
        <taxon>Cytophagia</taxon>
        <taxon>Cytophagales</taxon>
        <taxon>Flammeovirgaceae</taxon>
        <taxon>Flammeovirga</taxon>
    </lineage>
</organism>
<proteinExistence type="predicted"/>